<dbReference type="Proteomes" id="UP001499987">
    <property type="component" value="Unassembled WGS sequence"/>
</dbReference>
<protein>
    <recommendedName>
        <fullName evidence="1">MlaB-like STAS domain-containing protein</fullName>
    </recommendedName>
</protein>
<dbReference type="EMBL" id="BAAALD010000043">
    <property type="protein sequence ID" value="GAA1095958.1"/>
    <property type="molecule type" value="Genomic_DNA"/>
</dbReference>
<evidence type="ECO:0000313" key="3">
    <source>
        <dbReference type="Proteomes" id="UP001499987"/>
    </source>
</evidence>
<proteinExistence type="predicted"/>
<reference evidence="2 3" key="1">
    <citation type="journal article" date="2019" name="Int. J. Syst. Evol. Microbiol.">
        <title>The Global Catalogue of Microorganisms (GCM) 10K type strain sequencing project: providing services to taxonomists for standard genome sequencing and annotation.</title>
        <authorList>
            <consortium name="The Broad Institute Genomics Platform"/>
            <consortium name="The Broad Institute Genome Sequencing Center for Infectious Disease"/>
            <person name="Wu L."/>
            <person name="Ma J."/>
        </authorList>
    </citation>
    <scope>NUCLEOTIDE SEQUENCE [LARGE SCALE GENOMIC DNA]</scope>
    <source>
        <strain evidence="2 3">JCM 13002</strain>
    </source>
</reference>
<gene>
    <name evidence="2" type="ORF">GCM10009663_43920</name>
</gene>
<dbReference type="Pfam" id="PF13466">
    <property type="entry name" value="STAS_2"/>
    <property type="match status" value="1"/>
</dbReference>
<evidence type="ECO:0000313" key="2">
    <source>
        <dbReference type="EMBL" id="GAA1095958.1"/>
    </source>
</evidence>
<organism evidence="2 3">
    <name type="scientific">Kitasatospora arboriphila</name>
    <dbReference type="NCBI Taxonomy" id="258052"/>
    <lineage>
        <taxon>Bacteria</taxon>
        <taxon>Bacillati</taxon>
        <taxon>Actinomycetota</taxon>
        <taxon>Actinomycetes</taxon>
        <taxon>Kitasatosporales</taxon>
        <taxon>Streptomycetaceae</taxon>
        <taxon>Kitasatospora</taxon>
    </lineage>
</organism>
<name>A0ABN1TNQ0_9ACTN</name>
<evidence type="ECO:0000259" key="1">
    <source>
        <dbReference type="Pfam" id="PF13466"/>
    </source>
</evidence>
<comment type="caution">
    <text evidence="2">The sequence shown here is derived from an EMBL/GenBank/DDBJ whole genome shotgun (WGS) entry which is preliminary data.</text>
</comment>
<sequence>MPRRRGHLVAAEAQDSAAVSVLRHALLSEVGHCPPGGSVTVDLGALARCSDAGIAVLREALDAAAARGIELRLTGPHSAVCHALGLVDVGGWHIAAPRRP</sequence>
<dbReference type="InterPro" id="IPR036513">
    <property type="entry name" value="STAS_dom_sf"/>
</dbReference>
<keyword evidence="3" id="KW-1185">Reference proteome</keyword>
<dbReference type="SUPFAM" id="SSF52091">
    <property type="entry name" value="SpoIIaa-like"/>
    <property type="match status" value="1"/>
</dbReference>
<dbReference type="InterPro" id="IPR058548">
    <property type="entry name" value="MlaB-like_STAS"/>
</dbReference>
<dbReference type="Gene3D" id="3.30.750.24">
    <property type="entry name" value="STAS domain"/>
    <property type="match status" value="1"/>
</dbReference>
<accession>A0ABN1TNQ0</accession>
<feature type="domain" description="MlaB-like STAS" evidence="1">
    <location>
        <begin position="12"/>
        <end position="87"/>
    </location>
</feature>